<protein>
    <recommendedName>
        <fullName evidence="1">Transposase IS4-like domain-containing protein</fullName>
    </recommendedName>
</protein>
<dbReference type="Proteomes" id="UP001155144">
    <property type="component" value="Unassembled WGS sequence"/>
</dbReference>
<accession>A0A9X2V5Z6</accession>
<gene>
    <name evidence="2" type="ORF">GGP45_002290</name>
</gene>
<evidence type="ECO:0000313" key="3">
    <source>
        <dbReference type="Proteomes" id="UP001155144"/>
    </source>
</evidence>
<sequence length="107" mass="11752">MPTIEGGVLCGDKAYCDGPLKERLAEDQNLDLLTPVKKNKGQKTLPAADKLFSEAVSRIRQPIESLFNWTDEKTGIQRASKVRSYQGLLVHAFGRLAAAMLLLALNP</sequence>
<dbReference type="GO" id="GO:0003677">
    <property type="term" value="F:DNA binding"/>
    <property type="evidence" value="ECO:0007669"/>
    <property type="project" value="InterPro"/>
</dbReference>
<dbReference type="EMBL" id="JANUBL010000003">
    <property type="protein sequence ID" value="MCS4121937.1"/>
    <property type="molecule type" value="Genomic_DNA"/>
</dbReference>
<dbReference type="AlphaFoldDB" id="A0A9X2V5Z6"/>
<name>A0A9X2V5Z6_9BACT</name>
<feature type="domain" description="Transposase IS4-like" evidence="1">
    <location>
        <begin position="5"/>
        <end position="101"/>
    </location>
</feature>
<dbReference type="InterPro" id="IPR002559">
    <property type="entry name" value="Transposase_11"/>
</dbReference>
<dbReference type="GO" id="GO:0006313">
    <property type="term" value="P:DNA transposition"/>
    <property type="evidence" value="ECO:0007669"/>
    <property type="project" value="InterPro"/>
</dbReference>
<evidence type="ECO:0000259" key="1">
    <source>
        <dbReference type="Pfam" id="PF01609"/>
    </source>
</evidence>
<dbReference type="GO" id="GO:0004803">
    <property type="term" value="F:transposase activity"/>
    <property type="evidence" value="ECO:0007669"/>
    <property type="project" value="InterPro"/>
</dbReference>
<evidence type="ECO:0000313" key="2">
    <source>
        <dbReference type="EMBL" id="MCS4121937.1"/>
    </source>
</evidence>
<proteinExistence type="predicted"/>
<organism evidence="2 3">
    <name type="scientific">Salinibacter ruber</name>
    <dbReference type="NCBI Taxonomy" id="146919"/>
    <lineage>
        <taxon>Bacteria</taxon>
        <taxon>Pseudomonadati</taxon>
        <taxon>Rhodothermota</taxon>
        <taxon>Rhodothermia</taxon>
        <taxon>Rhodothermales</taxon>
        <taxon>Salinibacteraceae</taxon>
        <taxon>Salinibacter</taxon>
    </lineage>
</organism>
<comment type="caution">
    <text evidence="2">The sequence shown here is derived from an EMBL/GenBank/DDBJ whole genome shotgun (WGS) entry which is preliminary data.</text>
</comment>
<reference evidence="2" key="1">
    <citation type="submission" date="2022-08" db="EMBL/GenBank/DDBJ databases">
        <title>Genomic Encyclopedia of Type Strains, Phase V (KMG-V): Genome sequencing to study the core and pangenomes of soil and plant-associated prokaryotes.</title>
        <authorList>
            <person name="Whitman W."/>
        </authorList>
    </citation>
    <scope>NUCLEOTIDE SEQUENCE</scope>
    <source>
        <strain evidence="2">SP3026</strain>
    </source>
</reference>
<dbReference type="Pfam" id="PF01609">
    <property type="entry name" value="DDE_Tnp_1"/>
    <property type="match status" value="1"/>
</dbReference>